<sequence length="885" mass="102862">MQSAIECEMGAVDEKSATDKGASSNQLVDEIDNADCNTENNPTVVVDIDRESHVCHDEDDKTVTLRDKKTDTITRISDDDYRYMRYLDNTENISKRRKDLIGSEKLISDADLRLAATLVHDAMEGRTADIKSEIRYVKSYNLYKSWPLTYLLYIAIIVNLSLVLFEEPAVEGLALKDTITMPIELLCILYFCVRTAHHYFWRRTSLFFRDVKNTILIMIIVVTLIDMVVYLIWKHVDPEANHVRFSRVLRAIVIVNFSDGRQIRRSWRNMRRTIKEIIHVVFLFSFFILVFSLIANQMFSARSDIKYLNGKAYFKDYLECVWEMYVLVTTSNNPDVMIPALKASRYYCIFFFVYIVVVFYMLLNVFLAVAYHSYSENMKLEIQQGSRDKKKKLGQAFDVIKVNHEGEDMVTYRTWKRLMNLVQPNLSNNQIDLLMLILNTKRSGHIGRREFMNVADLLNVQISEVSDRITWLEKTFPRLYLSVPSEFIRTIVDTVFFKFAYDLLVGIEIFLIGFNVPGINIPFCALYILEVVLKVYTFGPIKYFHRVSNWFDVIITSVSLIFLIVESTVLQKDDDQTRIIRETISAVNIIRIFRILRLLVHINRFKIIIDTLINISMSILMYCGILFIIFYVFAVIGMEIFKGKIRSFPVSIGNDTSEKYCGALALNNSEFYKSEYCYLNFNDVIGSALVLATVTFQNNWHQVTSGYVLVTNRAARIYFATFFMFVSIIVMNIVTAFIVDMFMYEYTIQKDGKVDSSVEKKIKELGLGIDAETGLEISQPLSDEQMKEWMRGHDVKAPLVHPWIEKATLRGIRHAEARFSTFSSYVHKRKSSVPTLNRFDGIRFHIKKKGWTKIEVLLQQLYDIESDLDNIKTDEEDRRSKALIL</sequence>
<evidence type="ECO:0000256" key="3">
    <source>
        <dbReference type="ARBA" id="ARBA00022989"/>
    </source>
</evidence>
<evidence type="ECO:0000256" key="6">
    <source>
        <dbReference type="SAM" id="Phobius"/>
    </source>
</evidence>
<dbReference type="InterPro" id="IPR011992">
    <property type="entry name" value="EF-hand-dom_pair"/>
</dbReference>
<feature type="transmembrane region" description="Helical" evidence="6">
    <location>
        <begin position="550"/>
        <end position="571"/>
    </location>
</feature>
<evidence type="ECO:0000256" key="5">
    <source>
        <dbReference type="SAM" id="MobiDB-lite"/>
    </source>
</evidence>
<dbReference type="OrthoDB" id="6110285at2759"/>
<dbReference type="Pfam" id="PF00520">
    <property type="entry name" value="Ion_trans"/>
    <property type="match status" value="2"/>
</dbReference>
<keyword evidence="4 6" id="KW-0472">Membrane</keyword>
<keyword evidence="3 6" id="KW-1133">Transmembrane helix</keyword>
<reference evidence="8" key="1">
    <citation type="journal article" date="2019" name="bioRxiv">
        <title>The Genome of the Zebra Mussel, Dreissena polymorpha: A Resource for Invasive Species Research.</title>
        <authorList>
            <person name="McCartney M.A."/>
            <person name="Auch B."/>
            <person name="Kono T."/>
            <person name="Mallez S."/>
            <person name="Zhang Y."/>
            <person name="Obille A."/>
            <person name="Becker A."/>
            <person name="Abrahante J.E."/>
            <person name="Garbe J."/>
            <person name="Badalamenti J.P."/>
            <person name="Herman A."/>
            <person name="Mangelson H."/>
            <person name="Liachko I."/>
            <person name="Sullivan S."/>
            <person name="Sone E.D."/>
            <person name="Koren S."/>
            <person name="Silverstein K.A.T."/>
            <person name="Beckman K.B."/>
            <person name="Gohl D.M."/>
        </authorList>
    </citation>
    <scope>NUCLEOTIDE SEQUENCE</scope>
    <source>
        <strain evidence="8">Duluth1</strain>
        <tissue evidence="8">Whole animal</tissue>
    </source>
</reference>
<evidence type="ECO:0000256" key="2">
    <source>
        <dbReference type="ARBA" id="ARBA00022692"/>
    </source>
</evidence>
<dbReference type="PANTHER" id="PTHR46726">
    <property type="entry name" value="TWO PORE CHANNEL 3"/>
    <property type="match status" value="1"/>
</dbReference>
<evidence type="ECO:0000256" key="1">
    <source>
        <dbReference type="ARBA" id="ARBA00004141"/>
    </source>
</evidence>
<dbReference type="AlphaFoldDB" id="A0A9D4KRK1"/>
<evidence type="ECO:0000259" key="7">
    <source>
        <dbReference type="Pfam" id="PF00520"/>
    </source>
</evidence>
<evidence type="ECO:0000256" key="4">
    <source>
        <dbReference type="ARBA" id="ARBA00023136"/>
    </source>
</evidence>
<keyword evidence="9" id="KW-1185">Reference proteome</keyword>
<dbReference type="SUPFAM" id="SSF47473">
    <property type="entry name" value="EF-hand"/>
    <property type="match status" value="1"/>
</dbReference>
<feature type="transmembrane region" description="Helical" evidence="6">
    <location>
        <begin position="177"/>
        <end position="193"/>
    </location>
</feature>
<reference evidence="8" key="2">
    <citation type="submission" date="2020-11" db="EMBL/GenBank/DDBJ databases">
        <authorList>
            <person name="McCartney M.A."/>
            <person name="Auch B."/>
            <person name="Kono T."/>
            <person name="Mallez S."/>
            <person name="Becker A."/>
            <person name="Gohl D.M."/>
            <person name="Silverstein K.A.T."/>
            <person name="Koren S."/>
            <person name="Bechman K.B."/>
            <person name="Herman A."/>
            <person name="Abrahante J.E."/>
            <person name="Garbe J."/>
        </authorList>
    </citation>
    <scope>NUCLEOTIDE SEQUENCE</scope>
    <source>
        <strain evidence="8">Duluth1</strain>
        <tissue evidence="8">Whole animal</tissue>
    </source>
</reference>
<dbReference type="Gene3D" id="1.10.287.70">
    <property type="match status" value="2"/>
</dbReference>
<feature type="transmembrane region" description="Helical" evidence="6">
    <location>
        <begin position="214"/>
        <end position="233"/>
    </location>
</feature>
<gene>
    <name evidence="8" type="ORF">DPMN_086647</name>
</gene>
<dbReference type="InterPro" id="IPR005821">
    <property type="entry name" value="Ion_trans_dom"/>
</dbReference>
<dbReference type="PANTHER" id="PTHR46726:SF1">
    <property type="entry name" value="TWO-PORE CALCIUM CHANNEL 3"/>
    <property type="match status" value="1"/>
</dbReference>
<feature type="region of interest" description="Disordered" evidence="5">
    <location>
        <begin position="1"/>
        <end position="25"/>
    </location>
</feature>
<feature type="transmembrane region" description="Helical" evidence="6">
    <location>
        <begin position="612"/>
        <end position="636"/>
    </location>
</feature>
<dbReference type="Proteomes" id="UP000828390">
    <property type="component" value="Unassembled WGS sequence"/>
</dbReference>
<feature type="domain" description="Ion transport" evidence="7">
    <location>
        <begin position="519"/>
        <end position="746"/>
    </location>
</feature>
<dbReference type="GO" id="GO:0005216">
    <property type="term" value="F:monoatomic ion channel activity"/>
    <property type="evidence" value="ECO:0007669"/>
    <property type="project" value="InterPro"/>
</dbReference>
<keyword evidence="2 6" id="KW-0812">Transmembrane</keyword>
<name>A0A9D4KRK1_DREPO</name>
<dbReference type="EMBL" id="JAIWYP010000003">
    <property type="protein sequence ID" value="KAH3844389.1"/>
    <property type="molecule type" value="Genomic_DNA"/>
</dbReference>
<dbReference type="SUPFAM" id="SSF81324">
    <property type="entry name" value="Voltage-gated potassium channels"/>
    <property type="match status" value="2"/>
</dbReference>
<comment type="caution">
    <text evidence="8">The sequence shown here is derived from an EMBL/GenBank/DDBJ whole genome shotgun (WGS) entry which is preliminary data.</text>
</comment>
<accession>A0A9D4KRK1</accession>
<evidence type="ECO:0000313" key="9">
    <source>
        <dbReference type="Proteomes" id="UP000828390"/>
    </source>
</evidence>
<feature type="transmembrane region" description="Helical" evidence="6">
    <location>
        <begin position="148"/>
        <end position="165"/>
    </location>
</feature>
<dbReference type="Gene3D" id="1.20.120.350">
    <property type="entry name" value="Voltage-gated potassium channels. Chain C"/>
    <property type="match status" value="2"/>
</dbReference>
<feature type="transmembrane region" description="Helical" evidence="6">
    <location>
        <begin position="717"/>
        <end position="739"/>
    </location>
</feature>
<feature type="transmembrane region" description="Helical" evidence="6">
    <location>
        <begin position="503"/>
        <end position="529"/>
    </location>
</feature>
<dbReference type="GO" id="GO:0016020">
    <property type="term" value="C:membrane"/>
    <property type="evidence" value="ECO:0007669"/>
    <property type="project" value="UniProtKB-SubCell"/>
</dbReference>
<organism evidence="8 9">
    <name type="scientific">Dreissena polymorpha</name>
    <name type="common">Zebra mussel</name>
    <name type="synonym">Mytilus polymorpha</name>
    <dbReference type="NCBI Taxonomy" id="45954"/>
    <lineage>
        <taxon>Eukaryota</taxon>
        <taxon>Metazoa</taxon>
        <taxon>Spiralia</taxon>
        <taxon>Lophotrochozoa</taxon>
        <taxon>Mollusca</taxon>
        <taxon>Bivalvia</taxon>
        <taxon>Autobranchia</taxon>
        <taxon>Heteroconchia</taxon>
        <taxon>Euheterodonta</taxon>
        <taxon>Imparidentia</taxon>
        <taxon>Neoheterodontei</taxon>
        <taxon>Myida</taxon>
        <taxon>Dreissenoidea</taxon>
        <taxon>Dreissenidae</taxon>
        <taxon>Dreissena</taxon>
    </lineage>
</organism>
<comment type="subcellular location">
    <subcellularLocation>
        <location evidence="1">Membrane</location>
        <topology evidence="1">Multi-pass membrane protein</topology>
    </subcellularLocation>
</comment>
<protein>
    <recommendedName>
        <fullName evidence="7">Ion transport domain-containing protein</fullName>
    </recommendedName>
</protein>
<evidence type="ECO:0000313" key="8">
    <source>
        <dbReference type="EMBL" id="KAH3844389.1"/>
    </source>
</evidence>
<feature type="domain" description="Ion transport" evidence="7">
    <location>
        <begin position="148"/>
        <end position="376"/>
    </location>
</feature>
<proteinExistence type="predicted"/>
<feature type="transmembrane region" description="Helical" evidence="6">
    <location>
        <begin position="346"/>
        <end position="371"/>
    </location>
</feature>
<feature type="transmembrane region" description="Helical" evidence="6">
    <location>
        <begin position="277"/>
        <end position="296"/>
    </location>
</feature>
<dbReference type="InterPro" id="IPR027359">
    <property type="entry name" value="Volt_channel_dom_sf"/>
</dbReference>